<accession>A0ACA9MKU7</accession>
<organism evidence="1 2">
    <name type="scientific">Racocetra persica</name>
    <dbReference type="NCBI Taxonomy" id="160502"/>
    <lineage>
        <taxon>Eukaryota</taxon>
        <taxon>Fungi</taxon>
        <taxon>Fungi incertae sedis</taxon>
        <taxon>Mucoromycota</taxon>
        <taxon>Glomeromycotina</taxon>
        <taxon>Glomeromycetes</taxon>
        <taxon>Diversisporales</taxon>
        <taxon>Gigasporaceae</taxon>
        <taxon>Racocetra</taxon>
    </lineage>
</organism>
<proteinExistence type="predicted"/>
<evidence type="ECO:0000313" key="1">
    <source>
        <dbReference type="EMBL" id="CAG8589915.1"/>
    </source>
</evidence>
<dbReference type="Proteomes" id="UP000789920">
    <property type="component" value="Unassembled WGS sequence"/>
</dbReference>
<protein>
    <submittedName>
        <fullName evidence="1">28944_t:CDS:1</fullName>
    </submittedName>
</protein>
<name>A0ACA9MKU7_9GLOM</name>
<comment type="caution">
    <text evidence="1">The sequence shown here is derived from an EMBL/GenBank/DDBJ whole genome shotgun (WGS) entry which is preliminary data.</text>
</comment>
<evidence type="ECO:0000313" key="2">
    <source>
        <dbReference type="Proteomes" id="UP000789920"/>
    </source>
</evidence>
<reference evidence="1" key="1">
    <citation type="submission" date="2021-06" db="EMBL/GenBank/DDBJ databases">
        <authorList>
            <person name="Kallberg Y."/>
            <person name="Tangrot J."/>
            <person name="Rosling A."/>
        </authorList>
    </citation>
    <scope>NUCLEOTIDE SEQUENCE</scope>
    <source>
        <strain evidence="1">MA461A</strain>
    </source>
</reference>
<gene>
    <name evidence="1" type="ORF">RPERSI_LOCUS5494</name>
</gene>
<keyword evidence="2" id="KW-1185">Reference proteome</keyword>
<dbReference type="EMBL" id="CAJVQC010008234">
    <property type="protein sequence ID" value="CAG8589915.1"/>
    <property type="molecule type" value="Genomic_DNA"/>
</dbReference>
<feature type="non-terminal residue" evidence="1">
    <location>
        <position position="1"/>
    </location>
</feature>
<sequence length="91" mass="10420">GASVSMILHQTVKKLDLKIEEPLKSLIVAATGTTSRPLGIIRNLFIRIQDRLIPLDIEVVPATFYSILLENNWTKKVEANYNWKTCQYTLY</sequence>